<dbReference type="InterPro" id="IPR001789">
    <property type="entry name" value="Sig_transdc_resp-reg_receiver"/>
</dbReference>
<sequence>MEAAQPVPPAGAEPMAARVLREQVAMLYANIGASTLADTLVAWLLGALFWWRLGDPLVGVWLLAHLVQTLRYPVMGAYHRDPQAARRSAHWARVHSRELLMYSIVWGLAPWLLLGGADLPMTTLLMLVMLGLIAGGMAAMSAHWPSTLCFAVPMSLGLASALAWYGDLMHIFLAGCALIYLATSLYFARLQNRLLIEALSGRFEKEALADQLREQMQAVERVSAEKTRFLAAASHDLRQPLHAISLFGTALQQELQSQPGAAIARRLMGAVGTLNASLEAMLDISQLDAGVVHARPQPRPLQPLLRRLGEVFELQARKRGLQLRVRPSALWVHGDEQLLYRLLANLIDNAIKYTPQGGVLVSARARGPQVWVEVYDTGIGIAPEHAALVFNEFYQVDNPGRDRSRGLGVGLSIVKRLSLLLSHPLQLHSRPGRGTRFRLCLPAAAARSQAPETESACPPPAGPLPTRVLVLDDELEVREAMQALMQAFGIAVTLVTDETQARAALDHAQAQGQPFDVLLCDWRLAEGQDGLAAAQRLQALAPGLGLPVLMITGETDAQRLQRVHDSGLPVLFKPVAAHTLMQALAERVPHGLVAPAAAVQPDPEPGF</sequence>
<dbReference type="CDD" id="cd00082">
    <property type="entry name" value="HisKA"/>
    <property type="match status" value="1"/>
</dbReference>
<dbReference type="InterPro" id="IPR011006">
    <property type="entry name" value="CheY-like_superfamily"/>
</dbReference>
<evidence type="ECO:0000256" key="2">
    <source>
        <dbReference type="ARBA" id="ARBA00012438"/>
    </source>
</evidence>
<dbReference type="PROSITE" id="PS50110">
    <property type="entry name" value="RESPONSE_REGULATORY"/>
    <property type="match status" value="1"/>
</dbReference>
<dbReference type="CDD" id="cd00075">
    <property type="entry name" value="HATPase"/>
    <property type="match status" value="1"/>
</dbReference>
<reference evidence="11" key="1">
    <citation type="submission" date="2023-01" db="EMBL/GenBank/DDBJ databases">
        <title>Xenophilus mangrovi sp. nov., isolated from soil of Mangrove nature reserve.</title>
        <authorList>
            <person name="Xu S."/>
            <person name="Liu Z."/>
            <person name="Xu Y."/>
        </authorList>
    </citation>
    <scope>NUCLEOTIDE SEQUENCE</scope>
    <source>
        <strain evidence="11">YW8</strain>
    </source>
</reference>
<dbReference type="InterPro" id="IPR005467">
    <property type="entry name" value="His_kinase_dom"/>
</dbReference>
<dbReference type="SMART" id="SM00387">
    <property type="entry name" value="HATPase_c"/>
    <property type="match status" value="1"/>
</dbReference>
<dbReference type="Proteomes" id="UP001212602">
    <property type="component" value="Unassembled WGS sequence"/>
</dbReference>
<evidence type="ECO:0000256" key="6">
    <source>
        <dbReference type="ARBA" id="ARBA00023012"/>
    </source>
</evidence>
<dbReference type="SUPFAM" id="SSF55874">
    <property type="entry name" value="ATPase domain of HSP90 chaperone/DNA topoisomerase II/histidine kinase"/>
    <property type="match status" value="1"/>
</dbReference>
<feature type="modified residue" description="4-aspartylphosphate" evidence="7">
    <location>
        <position position="521"/>
    </location>
</feature>
<feature type="domain" description="Response regulatory" evidence="10">
    <location>
        <begin position="467"/>
        <end position="588"/>
    </location>
</feature>
<accession>A0AAE3T067</accession>
<comment type="catalytic activity">
    <reaction evidence="1">
        <text>ATP + protein L-histidine = ADP + protein N-phospho-L-histidine.</text>
        <dbReference type="EC" id="2.7.13.3"/>
    </reaction>
</comment>
<dbReference type="Pfam" id="PF00512">
    <property type="entry name" value="HisKA"/>
    <property type="match status" value="1"/>
</dbReference>
<evidence type="ECO:0000256" key="8">
    <source>
        <dbReference type="SAM" id="Phobius"/>
    </source>
</evidence>
<keyword evidence="11" id="KW-0547">Nucleotide-binding</keyword>
<dbReference type="PRINTS" id="PR00344">
    <property type="entry name" value="BCTRLSENSOR"/>
</dbReference>
<dbReference type="SUPFAM" id="SSF47384">
    <property type="entry name" value="Homodimeric domain of signal transducing histidine kinase"/>
    <property type="match status" value="1"/>
</dbReference>
<keyword evidence="12" id="KW-1185">Reference proteome</keyword>
<feature type="domain" description="Histidine kinase" evidence="9">
    <location>
        <begin position="232"/>
        <end position="445"/>
    </location>
</feature>
<evidence type="ECO:0000256" key="3">
    <source>
        <dbReference type="ARBA" id="ARBA00022553"/>
    </source>
</evidence>
<dbReference type="Gene3D" id="3.30.565.10">
    <property type="entry name" value="Histidine kinase-like ATPase, C-terminal domain"/>
    <property type="match status" value="1"/>
</dbReference>
<dbReference type="SUPFAM" id="SSF52172">
    <property type="entry name" value="CheY-like"/>
    <property type="match status" value="1"/>
</dbReference>
<dbReference type="InterPro" id="IPR036097">
    <property type="entry name" value="HisK_dim/P_sf"/>
</dbReference>
<dbReference type="InterPro" id="IPR004358">
    <property type="entry name" value="Sig_transdc_His_kin-like_C"/>
</dbReference>
<dbReference type="PANTHER" id="PTHR43711:SF1">
    <property type="entry name" value="HISTIDINE KINASE 1"/>
    <property type="match status" value="1"/>
</dbReference>
<dbReference type="RefSeq" id="WP_271428518.1">
    <property type="nucleotide sequence ID" value="NZ_JAQIPB010000006.1"/>
</dbReference>
<evidence type="ECO:0000313" key="12">
    <source>
        <dbReference type="Proteomes" id="UP001212602"/>
    </source>
</evidence>
<dbReference type="Pfam" id="PF02518">
    <property type="entry name" value="HATPase_c"/>
    <property type="match status" value="1"/>
</dbReference>
<evidence type="ECO:0000256" key="7">
    <source>
        <dbReference type="PROSITE-ProRule" id="PRU00169"/>
    </source>
</evidence>
<keyword evidence="11" id="KW-0067">ATP-binding</keyword>
<dbReference type="Gene3D" id="3.40.50.2300">
    <property type="match status" value="1"/>
</dbReference>
<dbReference type="Pfam" id="PF00072">
    <property type="entry name" value="Response_reg"/>
    <property type="match status" value="1"/>
</dbReference>
<evidence type="ECO:0000256" key="1">
    <source>
        <dbReference type="ARBA" id="ARBA00000085"/>
    </source>
</evidence>
<dbReference type="EMBL" id="JAQIPB010000006">
    <property type="protein sequence ID" value="MDA7417275.1"/>
    <property type="molecule type" value="Genomic_DNA"/>
</dbReference>
<gene>
    <name evidence="11" type="ORF">PGB34_12970</name>
</gene>
<feature type="transmembrane region" description="Helical" evidence="8">
    <location>
        <begin position="147"/>
        <end position="165"/>
    </location>
</feature>
<evidence type="ECO:0000256" key="4">
    <source>
        <dbReference type="ARBA" id="ARBA00022679"/>
    </source>
</evidence>
<dbReference type="FunFam" id="3.30.565.10:FF:000049">
    <property type="entry name" value="Two-component sensor histidine kinase"/>
    <property type="match status" value="1"/>
</dbReference>
<dbReference type="AlphaFoldDB" id="A0AAE3T067"/>
<dbReference type="InterPro" id="IPR036890">
    <property type="entry name" value="HATPase_C_sf"/>
</dbReference>
<proteinExistence type="predicted"/>
<feature type="transmembrane region" description="Helical" evidence="8">
    <location>
        <begin position="99"/>
        <end position="117"/>
    </location>
</feature>
<dbReference type="SMART" id="SM00388">
    <property type="entry name" value="HisKA"/>
    <property type="match status" value="1"/>
</dbReference>
<dbReference type="GO" id="GO:0000155">
    <property type="term" value="F:phosphorelay sensor kinase activity"/>
    <property type="evidence" value="ECO:0007669"/>
    <property type="project" value="InterPro"/>
</dbReference>
<name>A0AAE3T067_9BURK</name>
<feature type="transmembrane region" description="Helical" evidence="8">
    <location>
        <begin position="57"/>
        <end position="78"/>
    </location>
</feature>
<dbReference type="Gene3D" id="1.10.287.130">
    <property type="match status" value="1"/>
</dbReference>
<evidence type="ECO:0000259" key="10">
    <source>
        <dbReference type="PROSITE" id="PS50110"/>
    </source>
</evidence>
<keyword evidence="3 7" id="KW-0597">Phosphoprotein</keyword>
<keyword evidence="6" id="KW-0902">Two-component regulatory system</keyword>
<feature type="transmembrane region" description="Helical" evidence="8">
    <location>
        <begin position="171"/>
        <end position="188"/>
    </location>
</feature>
<dbReference type="EC" id="2.7.13.3" evidence="2"/>
<keyword evidence="8" id="KW-0812">Transmembrane</keyword>
<dbReference type="PANTHER" id="PTHR43711">
    <property type="entry name" value="TWO-COMPONENT HISTIDINE KINASE"/>
    <property type="match status" value="1"/>
</dbReference>
<evidence type="ECO:0000259" key="9">
    <source>
        <dbReference type="PROSITE" id="PS50109"/>
    </source>
</evidence>
<dbReference type="InterPro" id="IPR003594">
    <property type="entry name" value="HATPase_dom"/>
</dbReference>
<dbReference type="PROSITE" id="PS50109">
    <property type="entry name" value="HIS_KIN"/>
    <property type="match status" value="1"/>
</dbReference>
<dbReference type="SMART" id="SM00448">
    <property type="entry name" value="REC"/>
    <property type="match status" value="1"/>
</dbReference>
<organism evidence="11 12">
    <name type="scientific">Xenophilus arseniciresistens</name>
    <dbReference type="NCBI Taxonomy" id="1283306"/>
    <lineage>
        <taxon>Bacteria</taxon>
        <taxon>Pseudomonadati</taxon>
        <taxon>Pseudomonadota</taxon>
        <taxon>Betaproteobacteria</taxon>
        <taxon>Burkholderiales</taxon>
        <taxon>Comamonadaceae</taxon>
        <taxon>Xenophilus</taxon>
    </lineage>
</organism>
<keyword evidence="8" id="KW-0472">Membrane</keyword>
<evidence type="ECO:0000256" key="5">
    <source>
        <dbReference type="ARBA" id="ARBA00022777"/>
    </source>
</evidence>
<feature type="transmembrane region" description="Helical" evidence="8">
    <location>
        <begin position="27"/>
        <end position="51"/>
    </location>
</feature>
<keyword evidence="8" id="KW-1133">Transmembrane helix</keyword>
<dbReference type="GO" id="GO:0005524">
    <property type="term" value="F:ATP binding"/>
    <property type="evidence" value="ECO:0007669"/>
    <property type="project" value="UniProtKB-KW"/>
</dbReference>
<evidence type="ECO:0000313" key="11">
    <source>
        <dbReference type="EMBL" id="MDA7417275.1"/>
    </source>
</evidence>
<protein>
    <recommendedName>
        <fullName evidence="2">histidine kinase</fullName>
        <ecNumber evidence="2">2.7.13.3</ecNumber>
    </recommendedName>
</protein>
<dbReference type="CDD" id="cd00156">
    <property type="entry name" value="REC"/>
    <property type="match status" value="1"/>
</dbReference>
<dbReference type="InterPro" id="IPR050736">
    <property type="entry name" value="Sensor_HK_Regulatory"/>
</dbReference>
<dbReference type="InterPro" id="IPR003661">
    <property type="entry name" value="HisK_dim/P_dom"/>
</dbReference>
<keyword evidence="5" id="KW-0418">Kinase</keyword>
<keyword evidence="4" id="KW-0808">Transferase</keyword>
<comment type="caution">
    <text evidence="11">The sequence shown here is derived from an EMBL/GenBank/DDBJ whole genome shotgun (WGS) entry which is preliminary data.</text>
</comment>